<protein>
    <submittedName>
        <fullName evidence="2">Isonitrile hydratase</fullName>
        <ecNumber evidence="2">4.2.1.103</ecNumber>
    </submittedName>
</protein>
<proteinExistence type="predicted"/>
<dbReference type="GO" id="GO:0050549">
    <property type="term" value="F:cyclohexyl-isocyanide hydratase activity"/>
    <property type="evidence" value="ECO:0007669"/>
    <property type="project" value="UniProtKB-EC"/>
</dbReference>
<evidence type="ECO:0000313" key="3">
    <source>
        <dbReference type="Proteomes" id="UP000033658"/>
    </source>
</evidence>
<evidence type="ECO:0000259" key="1">
    <source>
        <dbReference type="Pfam" id="PF01965"/>
    </source>
</evidence>
<sequence length="206" mass="22696">MLKIEQPITMVSFLFDDFETLDLMGPVEFLAALPNVETKYVSLAGGLISSRQGFQIMTDNFESLPPNSLLLLPGGQGVRKMVEDKIFLSSLEKAVQQAELVLSICTGAALLAQIGQLKGRKATSNKLALSWVASHDREVLWQDQARWVVDGKFYTSSGVSAGMDMSLGFVADFWGQDLAEELAKKAEYVWQNKADQVPFSDKSRAI</sequence>
<dbReference type="PANTHER" id="PTHR43130:SF15">
    <property type="entry name" value="THIJ_PFPI FAMILY PROTEIN (AFU_ORTHOLOGUE AFUA_5G14240)"/>
    <property type="match status" value="1"/>
</dbReference>
<organism evidence="2 3">
    <name type="scientific">Streptococcus gordonii</name>
    <dbReference type="NCBI Taxonomy" id="1302"/>
    <lineage>
        <taxon>Bacteria</taxon>
        <taxon>Bacillati</taxon>
        <taxon>Bacillota</taxon>
        <taxon>Bacilli</taxon>
        <taxon>Lactobacillales</taxon>
        <taxon>Streptococcaceae</taxon>
        <taxon>Streptococcus</taxon>
    </lineage>
</organism>
<dbReference type="SUPFAM" id="SSF52317">
    <property type="entry name" value="Class I glutamine amidotransferase-like"/>
    <property type="match status" value="1"/>
</dbReference>
<dbReference type="PANTHER" id="PTHR43130">
    <property type="entry name" value="ARAC-FAMILY TRANSCRIPTIONAL REGULATOR"/>
    <property type="match status" value="1"/>
</dbReference>
<gene>
    <name evidence="2" type="primary">inhA</name>
    <name evidence="2" type="ORF">TZ86_02025</name>
</gene>
<name>A0AAW3H573_STRGN</name>
<dbReference type="CDD" id="cd03139">
    <property type="entry name" value="GATase1_PfpI_2"/>
    <property type="match status" value="1"/>
</dbReference>
<dbReference type="EC" id="4.2.1.103" evidence="2"/>
<dbReference type="Proteomes" id="UP000033658">
    <property type="component" value="Unassembled WGS sequence"/>
</dbReference>
<dbReference type="Gene3D" id="3.40.50.880">
    <property type="match status" value="1"/>
</dbReference>
<dbReference type="InterPro" id="IPR002818">
    <property type="entry name" value="DJ-1/PfpI"/>
</dbReference>
<dbReference type="InterPro" id="IPR029062">
    <property type="entry name" value="Class_I_gatase-like"/>
</dbReference>
<dbReference type="EMBL" id="JYGL01000002">
    <property type="protein sequence ID" value="KJQ56689.1"/>
    <property type="molecule type" value="Genomic_DNA"/>
</dbReference>
<comment type="caution">
    <text evidence="2">The sequence shown here is derived from an EMBL/GenBank/DDBJ whole genome shotgun (WGS) entry which is preliminary data.</text>
</comment>
<dbReference type="AlphaFoldDB" id="A0AAW3H573"/>
<evidence type="ECO:0000313" key="2">
    <source>
        <dbReference type="EMBL" id="KJQ56689.1"/>
    </source>
</evidence>
<dbReference type="InterPro" id="IPR052158">
    <property type="entry name" value="INH-QAR"/>
</dbReference>
<keyword evidence="2" id="KW-0456">Lyase</keyword>
<dbReference type="RefSeq" id="WP_045505755.1">
    <property type="nucleotide sequence ID" value="NZ_JYGL01000002.1"/>
</dbReference>
<feature type="domain" description="DJ-1/PfpI" evidence="1">
    <location>
        <begin position="13"/>
        <end position="170"/>
    </location>
</feature>
<reference evidence="2 3" key="1">
    <citation type="submission" date="2015-02" db="EMBL/GenBank/DDBJ databases">
        <title>Evolution of amylase-binding proteins of oral streptococcal species.</title>
        <authorList>
            <person name="Haase E.M."/>
        </authorList>
    </citation>
    <scope>NUCLEOTIDE SEQUENCE [LARGE SCALE GENOMIC DNA]</scope>
    <source>
        <strain evidence="2 3">G9B</strain>
    </source>
</reference>
<accession>A0AAW3H573</accession>
<dbReference type="Pfam" id="PF01965">
    <property type="entry name" value="DJ-1_PfpI"/>
    <property type="match status" value="1"/>
</dbReference>